<keyword evidence="3 6" id="KW-0732">Signal</keyword>
<accession>A0A507FRY4</accession>
<protein>
    <submittedName>
        <fullName evidence="7">Uncharacterized protein</fullName>
    </submittedName>
</protein>
<proteinExistence type="inferred from homology"/>
<reference evidence="7 8" key="1">
    <citation type="journal article" date="2019" name="Sci. Rep.">
        <title>Comparative genomics of chytrid fungi reveal insights into the obligate biotrophic and pathogenic lifestyle of Synchytrium endobioticum.</title>
        <authorList>
            <person name="van de Vossenberg B.T.L.H."/>
            <person name="Warris S."/>
            <person name="Nguyen H.D.T."/>
            <person name="van Gent-Pelzer M.P.E."/>
            <person name="Joly D.L."/>
            <person name="van de Geest H.C."/>
            <person name="Bonants P.J.M."/>
            <person name="Smith D.S."/>
            <person name="Levesque C.A."/>
            <person name="van der Lee T.A.J."/>
        </authorList>
    </citation>
    <scope>NUCLEOTIDE SEQUENCE [LARGE SCALE GENOMIC DNA]</scope>
    <source>
        <strain evidence="7 8">CBS 675.73</strain>
    </source>
</reference>
<keyword evidence="8" id="KW-1185">Reference proteome</keyword>
<keyword evidence="2" id="KW-0964">Secreted</keyword>
<evidence type="ECO:0000256" key="5">
    <source>
        <dbReference type="SAM" id="MobiDB-lite"/>
    </source>
</evidence>
<comment type="caution">
    <text evidence="7">The sequence shown here is derived from an EMBL/GenBank/DDBJ whole genome shotgun (WGS) entry which is preliminary data.</text>
</comment>
<evidence type="ECO:0000256" key="3">
    <source>
        <dbReference type="ARBA" id="ARBA00022729"/>
    </source>
</evidence>
<evidence type="ECO:0000256" key="2">
    <source>
        <dbReference type="ARBA" id="ARBA00022525"/>
    </source>
</evidence>
<comment type="subcellular location">
    <subcellularLocation>
        <location evidence="1">Secreted</location>
    </subcellularLocation>
</comment>
<dbReference type="InterPro" id="IPR006766">
    <property type="entry name" value="EXORDIUM-like"/>
</dbReference>
<feature type="region of interest" description="Disordered" evidence="5">
    <location>
        <begin position="305"/>
        <end position="382"/>
    </location>
</feature>
<feature type="compositionally biased region" description="Basic residues" evidence="5">
    <location>
        <begin position="357"/>
        <end position="382"/>
    </location>
</feature>
<dbReference type="PANTHER" id="PTHR31279:SF58">
    <property type="entry name" value="PROTEIN EXORDIUM-LIKE 2"/>
    <property type="match status" value="1"/>
</dbReference>
<feature type="compositionally biased region" description="Polar residues" evidence="5">
    <location>
        <begin position="312"/>
        <end position="324"/>
    </location>
</feature>
<feature type="signal peptide" evidence="6">
    <location>
        <begin position="1"/>
        <end position="19"/>
    </location>
</feature>
<evidence type="ECO:0000256" key="6">
    <source>
        <dbReference type="SAM" id="SignalP"/>
    </source>
</evidence>
<name>A0A507FRY4_9FUNG</name>
<evidence type="ECO:0000256" key="1">
    <source>
        <dbReference type="ARBA" id="ARBA00004613"/>
    </source>
</evidence>
<organism evidence="7 8">
    <name type="scientific">Chytriomyces confervae</name>
    <dbReference type="NCBI Taxonomy" id="246404"/>
    <lineage>
        <taxon>Eukaryota</taxon>
        <taxon>Fungi</taxon>
        <taxon>Fungi incertae sedis</taxon>
        <taxon>Chytridiomycota</taxon>
        <taxon>Chytridiomycota incertae sedis</taxon>
        <taxon>Chytridiomycetes</taxon>
        <taxon>Chytridiales</taxon>
        <taxon>Chytriomycetaceae</taxon>
        <taxon>Chytriomyces</taxon>
    </lineage>
</organism>
<dbReference type="AlphaFoldDB" id="A0A507FRY4"/>
<dbReference type="Proteomes" id="UP000320333">
    <property type="component" value="Unassembled WGS sequence"/>
</dbReference>
<dbReference type="OrthoDB" id="2103645at2759"/>
<dbReference type="GO" id="GO:0005576">
    <property type="term" value="C:extracellular region"/>
    <property type="evidence" value="ECO:0007669"/>
    <property type="project" value="UniProtKB-SubCell"/>
</dbReference>
<feature type="chain" id="PRO_5021209067" evidence="6">
    <location>
        <begin position="20"/>
        <end position="382"/>
    </location>
</feature>
<evidence type="ECO:0000313" key="7">
    <source>
        <dbReference type="EMBL" id="TPX78128.1"/>
    </source>
</evidence>
<gene>
    <name evidence="7" type="ORF">CcCBS67573_g00613</name>
</gene>
<feature type="compositionally biased region" description="Low complexity" evidence="5">
    <location>
        <begin position="325"/>
        <end position="343"/>
    </location>
</feature>
<evidence type="ECO:0000313" key="8">
    <source>
        <dbReference type="Proteomes" id="UP000320333"/>
    </source>
</evidence>
<dbReference type="EMBL" id="QEAP01000008">
    <property type="protein sequence ID" value="TPX78128.1"/>
    <property type="molecule type" value="Genomic_DNA"/>
</dbReference>
<comment type="similarity">
    <text evidence="4">Belongs to the EXORDIUM family.</text>
</comment>
<evidence type="ECO:0000256" key="4">
    <source>
        <dbReference type="ARBA" id="ARBA00023591"/>
    </source>
</evidence>
<dbReference type="PANTHER" id="PTHR31279">
    <property type="entry name" value="PROTEIN EXORDIUM-LIKE 5"/>
    <property type="match status" value="1"/>
</dbReference>
<sequence>MAMRRFLFTSFATASAVSATPLFQVRRDHPANALVSRQFADNSSMFLVYYGGPVLTKVEVQPIFYGAFAEETKSTLSSFYSFLTNSEYTDFIADEWSVTGQKIEHGSVLPSITYSGALVGSLDDATYTKQLLRNMIKAGTIKPNSNSYYPIYLGPGVNATQGSHVACVHFCGYHGTVDISDISTTTKYLYYAILPDQAGWCMGGCGDSEDPFENLMSISAHEFAEAVTNPAIGVAKSLGSPLSWYLMGYGETGDILTHTHEKTSAHTGNTIQETMTDTVTGKTWVVQKLWSNKYQMCMSQSPSNKAAKIAPSSDTAVTTSKSPINSAVTSKSSSSVNAAPKPAISKPAYVKTTKAAKTTKKSTTTKKTTTKKAAVKTTTKKK</sequence>